<evidence type="ECO:0000313" key="2">
    <source>
        <dbReference type="Proteomes" id="UP000712527"/>
    </source>
</evidence>
<organism evidence="1 2">
    <name type="scientific">Olsenella profusa</name>
    <dbReference type="NCBI Taxonomy" id="138595"/>
    <lineage>
        <taxon>Bacteria</taxon>
        <taxon>Bacillati</taxon>
        <taxon>Actinomycetota</taxon>
        <taxon>Coriobacteriia</taxon>
        <taxon>Coriobacteriales</taxon>
        <taxon>Atopobiaceae</taxon>
        <taxon>Olsenella</taxon>
    </lineage>
</organism>
<proteinExistence type="predicted"/>
<comment type="caution">
    <text evidence="1">The sequence shown here is derived from an EMBL/GenBank/DDBJ whole genome shotgun (WGS) entry which is preliminary data.</text>
</comment>
<reference evidence="1 2" key="1">
    <citation type="journal article" date="2021" name="Sci. Rep.">
        <title>The distribution of antibiotic resistance genes in chicken gut microbiota commensals.</title>
        <authorList>
            <person name="Juricova H."/>
            <person name="Matiasovicova J."/>
            <person name="Kubasova T."/>
            <person name="Cejkova D."/>
            <person name="Rychlik I."/>
        </authorList>
    </citation>
    <scope>NUCLEOTIDE SEQUENCE [LARGE SCALE GENOMIC DNA]</scope>
    <source>
        <strain evidence="1 2">An794</strain>
    </source>
</reference>
<accession>A0ABS2EZB2</accession>
<keyword evidence="2" id="KW-1185">Reference proteome</keyword>
<sequence length="80" mass="8489">MGLLGHAHALEELHRAGLGLLTAHAQDLARPQRGVVGDRHLCEEVGLLKDHAALGAHPGELAALQSPCEWMIVTPVFLAT</sequence>
<evidence type="ECO:0000313" key="1">
    <source>
        <dbReference type="EMBL" id="MBM6774056.1"/>
    </source>
</evidence>
<dbReference type="Proteomes" id="UP000712527">
    <property type="component" value="Unassembled WGS sequence"/>
</dbReference>
<dbReference type="EMBL" id="JACSNQ010000001">
    <property type="protein sequence ID" value="MBM6774056.1"/>
    <property type="molecule type" value="Genomic_DNA"/>
</dbReference>
<gene>
    <name evidence="1" type="ORF">H9X80_00585</name>
</gene>
<protein>
    <submittedName>
        <fullName evidence="1">Uncharacterized protein</fullName>
    </submittedName>
</protein>
<name>A0ABS2EZB2_9ACTN</name>